<accession>A0AAV8A6P8</accession>
<proteinExistence type="predicted"/>
<name>A0AAV8A6P8_9EUKA</name>
<dbReference type="InterPro" id="IPR000408">
    <property type="entry name" value="Reg_chr_condens"/>
</dbReference>
<dbReference type="Pfam" id="PF00415">
    <property type="entry name" value="RCC1"/>
    <property type="match status" value="1"/>
</dbReference>
<evidence type="ECO:0000313" key="3">
    <source>
        <dbReference type="Proteomes" id="UP001146793"/>
    </source>
</evidence>
<dbReference type="InterPro" id="IPR009091">
    <property type="entry name" value="RCC1/BLIP-II"/>
</dbReference>
<gene>
    <name evidence="2" type="ORF">M0812_05220</name>
</gene>
<reference evidence="2" key="1">
    <citation type="submission" date="2022-08" db="EMBL/GenBank/DDBJ databases">
        <title>Novel sulphate-reducing endosymbionts in the free-living metamonad Anaeramoeba.</title>
        <authorList>
            <person name="Jerlstrom-Hultqvist J."/>
            <person name="Cepicka I."/>
            <person name="Gallot-Lavallee L."/>
            <person name="Salas-Leiva D."/>
            <person name="Curtis B.A."/>
            <person name="Zahonova K."/>
            <person name="Pipaliya S."/>
            <person name="Dacks J."/>
            <person name="Roger A.J."/>
        </authorList>
    </citation>
    <scope>NUCLEOTIDE SEQUENCE</scope>
    <source>
        <strain evidence="2">Busselton2</strain>
    </source>
</reference>
<organism evidence="2 3">
    <name type="scientific">Anaeramoeba flamelloides</name>
    <dbReference type="NCBI Taxonomy" id="1746091"/>
    <lineage>
        <taxon>Eukaryota</taxon>
        <taxon>Metamonada</taxon>
        <taxon>Anaeramoebidae</taxon>
        <taxon>Anaeramoeba</taxon>
    </lineage>
</organism>
<sequence length="150" mass="17168">MSNIKSLGDINKLQRFVDVVADYDKNIIFLSSEGKLYQTSPKNYHEKQKALENLPPMKSIASGYFHFLVISNEEKPRVYGWGESEHQLGFEFNSSVEKPTLIESLKEKNIDQICCSGYCSFFINKTTNILFGCGKTKNGSWENQKLQKIL</sequence>
<dbReference type="AlphaFoldDB" id="A0AAV8A6P8"/>
<dbReference type="SUPFAM" id="SSF50985">
    <property type="entry name" value="RCC1/BLIP-II"/>
    <property type="match status" value="1"/>
</dbReference>
<dbReference type="Proteomes" id="UP001146793">
    <property type="component" value="Unassembled WGS sequence"/>
</dbReference>
<dbReference type="PROSITE" id="PS50012">
    <property type="entry name" value="RCC1_3"/>
    <property type="match status" value="1"/>
</dbReference>
<protein>
    <submittedName>
        <fullName evidence="2">Regulator of chromosome condensation</fullName>
    </submittedName>
</protein>
<dbReference type="Gene3D" id="2.130.10.30">
    <property type="entry name" value="Regulator of chromosome condensation 1/beta-lactamase-inhibitor protein II"/>
    <property type="match status" value="1"/>
</dbReference>
<feature type="repeat" description="RCC1" evidence="1">
    <location>
        <begin position="76"/>
        <end position="126"/>
    </location>
</feature>
<comment type="caution">
    <text evidence="2">The sequence shown here is derived from an EMBL/GenBank/DDBJ whole genome shotgun (WGS) entry which is preliminary data.</text>
</comment>
<evidence type="ECO:0000313" key="2">
    <source>
        <dbReference type="EMBL" id="KAJ3449076.1"/>
    </source>
</evidence>
<dbReference type="EMBL" id="JANTQA010000012">
    <property type="protein sequence ID" value="KAJ3449076.1"/>
    <property type="molecule type" value="Genomic_DNA"/>
</dbReference>
<evidence type="ECO:0000256" key="1">
    <source>
        <dbReference type="PROSITE-ProRule" id="PRU00235"/>
    </source>
</evidence>